<keyword evidence="2" id="KW-0560">Oxidoreductase</keyword>
<name>A0A2T5I4E4_9PROT</name>
<dbReference type="AlphaFoldDB" id="A0A2T5I4E4"/>
<organism evidence="6 7">
    <name type="scientific">Nitrosomonas oligotropha</name>
    <dbReference type="NCBI Taxonomy" id="42354"/>
    <lineage>
        <taxon>Bacteria</taxon>
        <taxon>Pseudomonadati</taxon>
        <taxon>Pseudomonadota</taxon>
        <taxon>Betaproteobacteria</taxon>
        <taxon>Nitrosomonadales</taxon>
        <taxon>Nitrosomonadaceae</taxon>
        <taxon>Nitrosomonas</taxon>
    </lineage>
</organism>
<keyword evidence="1" id="KW-0479">Metal-binding</keyword>
<evidence type="ECO:0000256" key="2">
    <source>
        <dbReference type="ARBA" id="ARBA00023002"/>
    </source>
</evidence>
<dbReference type="PANTHER" id="PTHR11709">
    <property type="entry name" value="MULTI-COPPER OXIDASE"/>
    <property type="match status" value="1"/>
</dbReference>
<dbReference type="Proteomes" id="UP000244128">
    <property type="component" value="Unassembled WGS sequence"/>
</dbReference>
<dbReference type="Pfam" id="PF07731">
    <property type="entry name" value="Cu-oxidase_2"/>
    <property type="match status" value="1"/>
</dbReference>
<dbReference type="GO" id="GO:0016491">
    <property type="term" value="F:oxidoreductase activity"/>
    <property type="evidence" value="ECO:0007669"/>
    <property type="project" value="UniProtKB-KW"/>
</dbReference>
<feature type="domain" description="Plastocyanin-like" evidence="5">
    <location>
        <begin position="193"/>
        <end position="236"/>
    </location>
</feature>
<dbReference type="InterPro" id="IPR011706">
    <property type="entry name" value="Cu-oxidase_C"/>
</dbReference>
<evidence type="ECO:0000313" key="7">
    <source>
        <dbReference type="Proteomes" id="UP000244128"/>
    </source>
</evidence>
<reference evidence="6 7" key="1">
    <citation type="submission" date="2018-04" db="EMBL/GenBank/DDBJ databases">
        <title>Active sludge and wastewater microbial communities from Klosterneuburg, Austria.</title>
        <authorList>
            <person name="Wagner M."/>
        </authorList>
    </citation>
    <scope>NUCLEOTIDE SEQUENCE [LARGE SCALE GENOMIC DNA]</scope>
    <source>
        <strain evidence="6 7">Nm49</strain>
    </source>
</reference>
<evidence type="ECO:0000256" key="3">
    <source>
        <dbReference type="SAM" id="SignalP"/>
    </source>
</evidence>
<dbReference type="InterPro" id="IPR011707">
    <property type="entry name" value="Cu-oxidase-like_N"/>
</dbReference>
<dbReference type="Gene3D" id="2.60.40.420">
    <property type="entry name" value="Cupredoxins - blue copper proteins"/>
    <property type="match status" value="3"/>
</dbReference>
<dbReference type="Pfam" id="PF07732">
    <property type="entry name" value="Cu-oxidase_3"/>
    <property type="match status" value="1"/>
</dbReference>
<evidence type="ECO:0000259" key="5">
    <source>
        <dbReference type="Pfam" id="PF07732"/>
    </source>
</evidence>
<dbReference type="PROSITE" id="PS00080">
    <property type="entry name" value="MULTICOPPER_OXIDASE2"/>
    <property type="match status" value="1"/>
</dbReference>
<dbReference type="SUPFAM" id="SSF49503">
    <property type="entry name" value="Cupredoxins"/>
    <property type="match status" value="2"/>
</dbReference>
<gene>
    <name evidence="6" type="ORF">C8R26_10114</name>
</gene>
<dbReference type="RefSeq" id="WP_107801558.1">
    <property type="nucleotide sequence ID" value="NZ_QAOI01000001.1"/>
</dbReference>
<dbReference type="GO" id="GO:0005507">
    <property type="term" value="F:copper ion binding"/>
    <property type="evidence" value="ECO:0007669"/>
    <property type="project" value="InterPro"/>
</dbReference>
<keyword evidence="3" id="KW-0732">Signal</keyword>
<feature type="signal peptide" evidence="3">
    <location>
        <begin position="1"/>
        <end position="32"/>
    </location>
</feature>
<protein>
    <submittedName>
        <fullName evidence="6">FtsP/CotA-like multicopper oxidase with cupredoxin domain</fullName>
    </submittedName>
</protein>
<proteinExistence type="predicted"/>
<accession>A0A2T5I4E4</accession>
<evidence type="ECO:0000259" key="4">
    <source>
        <dbReference type="Pfam" id="PF07731"/>
    </source>
</evidence>
<dbReference type="InterPro" id="IPR002355">
    <property type="entry name" value="Cu_oxidase_Cu_BS"/>
</dbReference>
<feature type="chain" id="PRO_5015438267" evidence="3">
    <location>
        <begin position="33"/>
        <end position="645"/>
    </location>
</feature>
<feature type="domain" description="Plastocyanin-like" evidence="4">
    <location>
        <begin position="515"/>
        <end position="627"/>
    </location>
</feature>
<evidence type="ECO:0000313" key="6">
    <source>
        <dbReference type="EMBL" id="PTQ78699.1"/>
    </source>
</evidence>
<comment type="caution">
    <text evidence="6">The sequence shown here is derived from an EMBL/GenBank/DDBJ whole genome shotgun (WGS) entry which is preliminary data.</text>
</comment>
<evidence type="ECO:0000256" key="1">
    <source>
        <dbReference type="ARBA" id="ARBA00022723"/>
    </source>
</evidence>
<dbReference type="EMBL" id="QAOI01000001">
    <property type="protein sequence ID" value="PTQ78699.1"/>
    <property type="molecule type" value="Genomic_DNA"/>
</dbReference>
<dbReference type="PANTHER" id="PTHR11709:SF518">
    <property type="entry name" value="MULTICOPPER OXIDASE"/>
    <property type="match status" value="1"/>
</dbReference>
<dbReference type="InterPro" id="IPR008972">
    <property type="entry name" value="Cupredoxin"/>
</dbReference>
<dbReference type="CDD" id="cd13900">
    <property type="entry name" value="CuRO_3_Tth-MCO_like"/>
    <property type="match status" value="1"/>
</dbReference>
<dbReference type="CDD" id="cd13853">
    <property type="entry name" value="CuRO_1_Tth-MCO_like"/>
    <property type="match status" value="1"/>
</dbReference>
<sequence>MKRRNNEVLVPQPVSFAFLAISMALTNMSTHAAPLQMPVSASSGSTKSLSVQLDVESATHTLFGPSPTAQNGLSENPAVTARSVKLTHSKPAATSPSAHHLLAGPTLRVRPGDRLNILFRNNLTYQESAGDGSHSTTNPHGFDVINLHTHGLHVSPQSPSDNVLLNIFPKQTPQGPLNECYAEFGKANCVTEKFAYAYKIPANHPSGTYWYHAHKHGAVAMHLADGVAGALIIEDPLHGLESLPAVRKAREQIILLQEIAYGGKYPDGTGSGTPKDPYRVDCMSVYGNQNGCAFGGPKPPAPGITNSELSVNGQFQPTITMLTNEAQLWRVINGSIGNVVPMCLVPVGNNDNTVTATPVAYVLAADGVPVQNPNASKQDLPVRLANPVAKPVSGNDILNNELLLLAAGQRLDLMVKAPAVPGTYALYDSVDQSGNAIPANELCQAATYAQLTPILTVTVEASASEIAVNTEVPTQQALNKLIAPATITAAESPELPTQGAVFGFTNDEFAPIDNGASVINARVFNPIRSQRNLALQQVDLWSAQSAVGTHMFHIHINSFQLVSRGLIKYPFPIWRDTLLVETSSDNQGNSAIGEIVQFLQKPLDYTGSLVMHCHNVFHEDNGMMELVKILPPSGSQKSSRKKHAK</sequence>
<dbReference type="InterPro" id="IPR045087">
    <property type="entry name" value="Cu-oxidase_fam"/>
</dbReference>